<evidence type="ECO:0000256" key="2">
    <source>
        <dbReference type="ARBA" id="ARBA00022475"/>
    </source>
</evidence>
<proteinExistence type="predicted"/>
<feature type="transmembrane region" description="Helical" evidence="6">
    <location>
        <begin position="784"/>
        <end position="804"/>
    </location>
</feature>
<feature type="transmembrane region" description="Helical" evidence="6">
    <location>
        <begin position="418"/>
        <end position="443"/>
    </location>
</feature>
<feature type="transmembrane region" description="Helical" evidence="6">
    <location>
        <begin position="344"/>
        <end position="368"/>
    </location>
</feature>
<evidence type="ECO:0000256" key="4">
    <source>
        <dbReference type="ARBA" id="ARBA00022989"/>
    </source>
</evidence>
<protein>
    <submittedName>
        <fullName evidence="8">RND family transporter</fullName>
    </submittedName>
</protein>
<accession>A0ABV6Z334</accession>
<keyword evidence="2" id="KW-1003">Cell membrane</keyword>
<comment type="subcellular location">
    <subcellularLocation>
        <location evidence="1">Cell membrane</location>
        <topology evidence="1">Multi-pass membrane protein</topology>
    </subcellularLocation>
</comment>
<evidence type="ECO:0000313" key="9">
    <source>
        <dbReference type="Proteomes" id="UP001594351"/>
    </source>
</evidence>
<feature type="transmembrane region" description="Helical" evidence="6">
    <location>
        <begin position="12"/>
        <end position="35"/>
    </location>
</feature>
<feature type="transmembrane region" description="Helical" evidence="6">
    <location>
        <begin position="389"/>
        <end position="412"/>
    </location>
</feature>
<dbReference type="InterPro" id="IPR000731">
    <property type="entry name" value="SSD"/>
</dbReference>
<keyword evidence="3 6" id="KW-0812">Transmembrane</keyword>
<dbReference type="Gene3D" id="1.20.1640.10">
    <property type="entry name" value="Multidrug efflux transporter AcrB transmembrane domain"/>
    <property type="match status" value="2"/>
</dbReference>
<comment type="caution">
    <text evidence="8">The sequence shown here is derived from an EMBL/GenBank/DDBJ whole genome shotgun (WGS) entry which is preliminary data.</text>
</comment>
<evidence type="ECO:0000256" key="3">
    <source>
        <dbReference type="ARBA" id="ARBA00022692"/>
    </source>
</evidence>
<dbReference type="Proteomes" id="UP001594351">
    <property type="component" value="Unassembled WGS sequence"/>
</dbReference>
<dbReference type="PANTHER" id="PTHR33406">
    <property type="entry name" value="MEMBRANE PROTEIN MJ1562-RELATED"/>
    <property type="match status" value="1"/>
</dbReference>
<feature type="domain" description="SSD" evidence="7">
    <location>
        <begin position="783"/>
        <end position="903"/>
    </location>
</feature>
<feature type="transmembrane region" description="Helical" evidence="6">
    <location>
        <begin position="292"/>
        <end position="311"/>
    </location>
</feature>
<feature type="transmembrane region" description="Helical" evidence="6">
    <location>
        <begin position="318"/>
        <end position="338"/>
    </location>
</feature>
<dbReference type="InterPro" id="IPR004869">
    <property type="entry name" value="MMPL_dom"/>
</dbReference>
<dbReference type="InterPro" id="IPR050545">
    <property type="entry name" value="Mycobact_MmpL"/>
</dbReference>
<keyword evidence="4 6" id="KW-1133">Transmembrane helix</keyword>
<gene>
    <name evidence="8" type="ORF">ACFL27_21165</name>
</gene>
<dbReference type="Pfam" id="PF03176">
    <property type="entry name" value="MMPL"/>
    <property type="match status" value="2"/>
</dbReference>
<evidence type="ECO:0000256" key="1">
    <source>
        <dbReference type="ARBA" id="ARBA00004651"/>
    </source>
</evidence>
<feature type="transmembrane region" description="Helical" evidence="6">
    <location>
        <begin position="878"/>
        <end position="900"/>
    </location>
</feature>
<evidence type="ECO:0000256" key="6">
    <source>
        <dbReference type="SAM" id="Phobius"/>
    </source>
</evidence>
<dbReference type="PANTHER" id="PTHR33406:SF13">
    <property type="entry name" value="MEMBRANE PROTEIN YDFJ"/>
    <property type="match status" value="1"/>
</dbReference>
<evidence type="ECO:0000256" key="5">
    <source>
        <dbReference type="ARBA" id="ARBA00023136"/>
    </source>
</evidence>
<evidence type="ECO:0000259" key="7">
    <source>
        <dbReference type="PROSITE" id="PS50156"/>
    </source>
</evidence>
<name>A0ABV6Z334_UNCC1</name>
<feature type="domain" description="SSD" evidence="7">
    <location>
        <begin position="352"/>
        <end position="443"/>
    </location>
</feature>
<keyword evidence="9" id="KW-1185">Reference proteome</keyword>
<feature type="transmembrane region" description="Helical" evidence="6">
    <location>
        <begin position="758"/>
        <end position="777"/>
    </location>
</feature>
<dbReference type="SUPFAM" id="SSF82866">
    <property type="entry name" value="Multidrug efflux transporter AcrB transmembrane domain"/>
    <property type="match status" value="2"/>
</dbReference>
<dbReference type="PROSITE" id="PS50156">
    <property type="entry name" value="SSD"/>
    <property type="match status" value="2"/>
</dbReference>
<feature type="transmembrane region" description="Helical" evidence="6">
    <location>
        <begin position="477"/>
        <end position="496"/>
    </location>
</feature>
<evidence type="ECO:0000313" key="8">
    <source>
        <dbReference type="EMBL" id="MFC1852718.1"/>
    </source>
</evidence>
<sequence>MRDKIFEWLTGVIYRRALTVFFICTVVTLIAGGLAEQIRMDMTWKAMVPQNHPASTTFERVIEDFGAATQIIIALEGEHEDQLITAAEALKPALENTTYEVPGKNAADGAKRRPALKRVIIKYNTDFIARHGLLLSKKKDLQQNRKLFSDYNIVPYLRHMNDVLETEYVQNSDNLTKQEKEAVQGLDGMYDFVTSLGTQAQLEETDPDLIRKTVDTITIGRGYLLSTDKKMLLISATPAKSLNAPFDETVAMVNVVEDTLQAVIKKYPGVSGAMTGGHVITRDEMEAGMQDTLRNVTIAFIIILIIFMISFRMVTGPLLAMLVLLAGISWDMGLAYLVVGRLNIFTAMCGVILIGLGVDFALHLLSAFTEFRHKGAGVEEALRETFRRIGGGLVTGALTTSCAFLALVLTSYPAFREFGFVVGTGIIACLLATIFYLPAALVLKERLRQKLGRPEKLKSVDLEFKFLGSLTTVLTRWPVFTIVAAALVTVVLSLFINDVYMNRNYMDMEPEGLESVRLQREIPKRFNMSVDNIIASVDSLEETNRLTDLLNERPAIGYVESITDYLPSPAKQAERIPLVQAIAADQKTQPDFIPVDRAALVEELYRFSDNLTEMSSLAYLSGLDRVFDKTNYFLGLDDEGESIGPNQVTKIITAIEKNEQAVARLNAFQKLFRPLMRERISTMANAEPITLDMIPDDIRERFISRDGDHYMLIVYANRDIWDGLLTSPFVETVTRDIPGASGMPLLMKAMVKTARDEGAWAFLYAFIAFFLILMADFRSLKTTIIASLPLFIALIWMLGIMGATDFPFSIVNVIGLPLILGIGIDDGVHIIHRYRVEGRAKLSYSMSSIGKAIFLTTLTTLLGFGSLIPSSYRGYGSVGKLVALGIGLCFITSIVILPAIMKIAWKNDEAAAKFFKKPA</sequence>
<feature type="transmembrane region" description="Helical" evidence="6">
    <location>
        <begin position="852"/>
        <end position="872"/>
    </location>
</feature>
<feature type="transmembrane region" description="Helical" evidence="6">
    <location>
        <begin position="810"/>
        <end position="831"/>
    </location>
</feature>
<reference evidence="8 9" key="1">
    <citation type="submission" date="2024-09" db="EMBL/GenBank/DDBJ databases">
        <title>Laminarin stimulates single cell rates of sulfate reduction while oxygen inhibits transcriptomic activity in coastal marine sediment.</title>
        <authorList>
            <person name="Lindsay M."/>
            <person name="Orcutt B."/>
            <person name="Emerson D."/>
            <person name="Stepanauskas R."/>
            <person name="D'Angelo T."/>
        </authorList>
    </citation>
    <scope>NUCLEOTIDE SEQUENCE [LARGE SCALE GENOMIC DNA]</scope>
    <source>
        <strain evidence="8">SAG AM-311-K15</strain>
    </source>
</reference>
<organism evidence="8 9">
    <name type="scientific">candidate division CSSED10-310 bacterium</name>
    <dbReference type="NCBI Taxonomy" id="2855610"/>
    <lineage>
        <taxon>Bacteria</taxon>
        <taxon>Bacteria division CSSED10-310</taxon>
    </lineage>
</organism>
<keyword evidence="5 6" id="KW-0472">Membrane</keyword>
<dbReference type="EMBL" id="JBHPBY010000355">
    <property type="protein sequence ID" value="MFC1852718.1"/>
    <property type="molecule type" value="Genomic_DNA"/>
</dbReference>